<proteinExistence type="predicted"/>
<dbReference type="Proteomes" id="UP000807342">
    <property type="component" value="Unassembled WGS sequence"/>
</dbReference>
<dbReference type="SUPFAM" id="SSF57850">
    <property type="entry name" value="RING/U-box"/>
    <property type="match status" value="1"/>
</dbReference>
<dbReference type="EMBL" id="MU151079">
    <property type="protein sequence ID" value="KAF9451844.1"/>
    <property type="molecule type" value="Genomic_DNA"/>
</dbReference>
<gene>
    <name evidence="2" type="ORF">P691DRAFT_632008</name>
</gene>
<accession>A0A9P5XK29</accession>
<feature type="non-terminal residue" evidence="2">
    <location>
        <position position="136"/>
    </location>
</feature>
<protein>
    <recommendedName>
        <fullName evidence="4">RING-type domain-containing protein</fullName>
    </recommendedName>
</protein>
<name>A0A9P5XK29_9AGAR</name>
<sequence length="136" mass="14852">PRQQQQERKKWTPPAAPGPTLRQRVEKKEQEAGLRCCDVSCGVGPSDEDPWVDAGEEALRQLCIRPSTPHKTAGLVCSHTFHSSCLVSSERVSLALRNTEVAFVGSEGKEVEVTCPVCRGVGRVSREEWDAGVLAL</sequence>
<dbReference type="AlphaFoldDB" id="A0A9P5XK29"/>
<evidence type="ECO:0000313" key="3">
    <source>
        <dbReference type="Proteomes" id="UP000807342"/>
    </source>
</evidence>
<evidence type="ECO:0008006" key="4">
    <source>
        <dbReference type="Google" id="ProtNLM"/>
    </source>
</evidence>
<organism evidence="2 3">
    <name type="scientific">Macrolepiota fuliginosa MF-IS2</name>
    <dbReference type="NCBI Taxonomy" id="1400762"/>
    <lineage>
        <taxon>Eukaryota</taxon>
        <taxon>Fungi</taxon>
        <taxon>Dikarya</taxon>
        <taxon>Basidiomycota</taxon>
        <taxon>Agaricomycotina</taxon>
        <taxon>Agaricomycetes</taxon>
        <taxon>Agaricomycetidae</taxon>
        <taxon>Agaricales</taxon>
        <taxon>Agaricineae</taxon>
        <taxon>Agaricaceae</taxon>
        <taxon>Macrolepiota</taxon>
    </lineage>
</organism>
<evidence type="ECO:0000256" key="1">
    <source>
        <dbReference type="SAM" id="MobiDB-lite"/>
    </source>
</evidence>
<reference evidence="2" key="1">
    <citation type="submission" date="2020-11" db="EMBL/GenBank/DDBJ databases">
        <authorList>
            <consortium name="DOE Joint Genome Institute"/>
            <person name="Ahrendt S."/>
            <person name="Riley R."/>
            <person name="Andreopoulos W."/>
            <person name="Labutti K."/>
            <person name="Pangilinan J."/>
            <person name="Ruiz-Duenas F.J."/>
            <person name="Barrasa J.M."/>
            <person name="Sanchez-Garcia M."/>
            <person name="Camarero S."/>
            <person name="Miyauchi S."/>
            <person name="Serrano A."/>
            <person name="Linde D."/>
            <person name="Babiker R."/>
            <person name="Drula E."/>
            <person name="Ayuso-Fernandez I."/>
            <person name="Pacheco R."/>
            <person name="Padilla G."/>
            <person name="Ferreira P."/>
            <person name="Barriuso J."/>
            <person name="Kellner H."/>
            <person name="Castanera R."/>
            <person name="Alfaro M."/>
            <person name="Ramirez L."/>
            <person name="Pisabarro A.G."/>
            <person name="Kuo A."/>
            <person name="Tritt A."/>
            <person name="Lipzen A."/>
            <person name="He G."/>
            <person name="Yan M."/>
            <person name="Ng V."/>
            <person name="Cullen D."/>
            <person name="Martin F."/>
            <person name="Rosso M.-N."/>
            <person name="Henrissat B."/>
            <person name="Hibbett D."/>
            <person name="Martinez A.T."/>
            <person name="Grigoriev I.V."/>
        </authorList>
    </citation>
    <scope>NUCLEOTIDE SEQUENCE</scope>
    <source>
        <strain evidence="2">MF-IS2</strain>
    </source>
</reference>
<feature type="region of interest" description="Disordered" evidence="1">
    <location>
        <begin position="1"/>
        <end position="27"/>
    </location>
</feature>
<dbReference type="InterPro" id="IPR013083">
    <property type="entry name" value="Znf_RING/FYVE/PHD"/>
</dbReference>
<evidence type="ECO:0000313" key="2">
    <source>
        <dbReference type="EMBL" id="KAF9451844.1"/>
    </source>
</evidence>
<comment type="caution">
    <text evidence="2">The sequence shown here is derived from an EMBL/GenBank/DDBJ whole genome shotgun (WGS) entry which is preliminary data.</text>
</comment>
<dbReference type="OrthoDB" id="8062037at2759"/>
<dbReference type="Gene3D" id="3.30.40.10">
    <property type="entry name" value="Zinc/RING finger domain, C3HC4 (zinc finger)"/>
    <property type="match status" value="1"/>
</dbReference>
<feature type="compositionally biased region" description="Basic and acidic residues" evidence="1">
    <location>
        <begin position="1"/>
        <end position="10"/>
    </location>
</feature>
<keyword evidence="3" id="KW-1185">Reference proteome</keyword>
<feature type="non-terminal residue" evidence="2">
    <location>
        <position position="1"/>
    </location>
</feature>